<sequence>MAHRGPKSWMTIEEEVFLREQLPEYNRCWHQKLYGKFWIDTFHQFFKIWPKSTRLHQNIDPAEGDLTPDQKQIVGLAIIKHKEVIKCWFRWQTSTVHLAHSGNSHSVLNLDDTFGGGVVSEGVGPHRKLKWGISSCCEKLSKWKEVTHIMYATEDDAICTEVKQKHTEMLTKWKNDRELFKSGFIMEVDNDAKIQAFDELGSHLDHVFCHLSHKMGGLKFTCIAGGRNPSTGEVVVVDFHLGETDTGAEFSSCYSGFLDVQVAYADFMKEAVAHDDKMWLLVNEEGLTRALTVSKDVDEQTFEDEDMNIGDEQTYEDKDRNIGNDYIPQELLPFIRDFPAGLQGVPHVDLDTGTPATAGEWSDINQLHTKGHALLLEELDASLVQMDEITNTLSVLNVTDYGGDAYFSPPFDIPNEYPAAVSAPGNFWPVQGLDLYDLDYLL</sequence>
<dbReference type="OrthoDB" id="2653883at2759"/>
<dbReference type="GeneID" id="64634093"/>
<proteinExistence type="predicted"/>
<evidence type="ECO:0000313" key="2">
    <source>
        <dbReference type="Proteomes" id="UP000807769"/>
    </source>
</evidence>
<dbReference type="RefSeq" id="XP_041193584.1">
    <property type="nucleotide sequence ID" value="XM_041340077.1"/>
</dbReference>
<name>A0A9P7JE80_9AGAM</name>
<protein>
    <submittedName>
        <fullName evidence="1">Uncharacterized protein</fullName>
    </submittedName>
</protein>
<dbReference type="Proteomes" id="UP000807769">
    <property type="component" value="Unassembled WGS sequence"/>
</dbReference>
<comment type="caution">
    <text evidence="1">The sequence shown here is derived from an EMBL/GenBank/DDBJ whole genome shotgun (WGS) entry which is preliminary data.</text>
</comment>
<dbReference type="AlphaFoldDB" id="A0A9P7JE80"/>
<keyword evidence="2" id="KW-1185">Reference proteome</keyword>
<gene>
    <name evidence="1" type="ORF">BJ212DRAFT_1480393</name>
</gene>
<organism evidence="1 2">
    <name type="scientific">Suillus subaureus</name>
    <dbReference type="NCBI Taxonomy" id="48587"/>
    <lineage>
        <taxon>Eukaryota</taxon>
        <taxon>Fungi</taxon>
        <taxon>Dikarya</taxon>
        <taxon>Basidiomycota</taxon>
        <taxon>Agaricomycotina</taxon>
        <taxon>Agaricomycetes</taxon>
        <taxon>Agaricomycetidae</taxon>
        <taxon>Boletales</taxon>
        <taxon>Suillineae</taxon>
        <taxon>Suillaceae</taxon>
        <taxon>Suillus</taxon>
    </lineage>
</organism>
<accession>A0A9P7JE80</accession>
<reference evidence="1" key="1">
    <citation type="journal article" date="2020" name="New Phytol.">
        <title>Comparative genomics reveals dynamic genome evolution in host specialist ectomycorrhizal fungi.</title>
        <authorList>
            <person name="Lofgren L.A."/>
            <person name="Nguyen N.H."/>
            <person name="Vilgalys R."/>
            <person name="Ruytinx J."/>
            <person name="Liao H.L."/>
            <person name="Branco S."/>
            <person name="Kuo A."/>
            <person name="LaButti K."/>
            <person name="Lipzen A."/>
            <person name="Andreopoulos W."/>
            <person name="Pangilinan J."/>
            <person name="Riley R."/>
            <person name="Hundley H."/>
            <person name="Na H."/>
            <person name="Barry K."/>
            <person name="Grigoriev I.V."/>
            <person name="Stajich J.E."/>
            <person name="Kennedy P.G."/>
        </authorList>
    </citation>
    <scope>NUCLEOTIDE SEQUENCE</scope>
    <source>
        <strain evidence="1">MN1</strain>
    </source>
</reference>
<evidence type="ECO:0000313" key="1">
    <source>
        <dbReference type="EMBL" id="KAG1817165.1"/>
    </source>
</evidence>
<dbReference type="EMBL" id="JABBWG010000014">
    <property type="protein sequence ID" value="KAG1817165.1"/>
    <property type="molecule type" value="Genomic_DNA"/>
</dbReference>